<keyword evidence="3" id="KW-1185">Reference proteome</keyword>
<organism evidence="2 3">
    <name type="scientific">Natrialba taiwanensis DSM 12281</name>
    <dbReference type="NCBI Taxonomy" id="1230458"/>
    <lineage>
        <taxon>Archaea</taxon>
        <taxon>Methanobacteriati</taxon>
        <taxon>Methanobacteriota</taxon>
        <taxon>Stenosarchaea group</taxon>
        <taxon>Halobacteria</taxon>
        <taxon>Halobacteriales</taxon>
        <taxon>Natrialbaceae</taxon>
        <taxon>Natrialba</taxon>
    </lineage>
</organism>
<feature type="compositionally biased region" description="Basic and acidic residues" evidence="1">
    <location>
        <begin position="17"/>
        <end position="34"/>
    </location>
</feature>
<dbReference type="OrthoDB" id="170608at2157"/>
<dbReference type="PATRIC" id="fig|1230458.4.peg.4483"/>
<feature type="compositionally biased region" description="Acidic residues" evidence="1">
    <location>
        <begin position="101"/>
        <end position="112"/>
    </location>
</feature>
<dbReference type="EMBL" id="AOIL01000070">
    <property type="protein sequence ID" value="ELY84905.1"/>
    <property type="molecule type" value="Genomic_DNA"/>
</dbReference>
<feature type="region of interest" description="Disordered" evidence="1">
    <location>
        <begin position="1"/>
        <end position="130"/>
    </location>
</feature>
<protein>
    <recommendedName>
        <fullName evidence="4">Helix-hairpin-helix domain-containing protein</fullName>
    </recommendedName>
</protein>
<accession>L9ZEK1</accession>
<evidence type="ECO:0000256" key="1">
    <source>
        <dbReference type="SAM" id="MobiDB-lite"/>
    </source>
</evidence>
<dbReference type="Proteomes" id="UP000011648">
    <property type="component" value="Unassembled WGS sequence"/>
</dbReference>
<feature type="region of interest" description="Disordered" evidence="1">
    <location>
        <begin position="235"/>
        <end position="263"/>
    </location>
</feature>
<dbReference type="AlphaFoldDB" id="L9ZEK1"/>
<feature type="compositionally biased region" description="Acidic residues" evidence="1">
    <location>
        <begin position="47"/>
        <end position="69"/>
    </location>
</feature>
<evidence type="ECO:0008006" key="4">
    <source>
        <dbReference type="Google" id="ProtNLM"/>
    </source>
</evidence>
<sequence>MSKEQFVTESGEPSSGRGRERGTGARTDHQHEDDTSQTAVETRAEDGGSECDTEPSSDADADNDADGDADAGRTDTAESGAQETDAGPRTISLDIGLGIELEIDPDADEVFEVETTGQSRGLPRSNSRFESAERASLAAADIEPEAVANKEYSYQMLLETEVDEALADRLRRRFSLPWSFQTDDDHSLDRRSNEVRGLGAAERAWIAASGDEAWQTFEETAPDADDNEETVIDGDQTDAERDSENRPWPRPTPVTTVTGVGPDDAETLAEAGIRSAERLATINAATVARLLELDVLHVRTWRHNAREVTN</sequence>
<comment type="caution">
    <text evidence="2">The sequence shown here is derived from an EMBL/GenBank/DDBJ whole genome shotgun (WGS) entry which is preliminary data.</text>
</comment>
<gene>
    <name evidence="2" type="ORF">C484_22198</name>
</gene>
<dbReference type="STRING" id="1230458.C484_22198"/>
<evidence type="ECO:0000313" key="3">
    <source>
        <dbReference type="Proteomes" id="UP000011648"/>
    </source>
</evidence>
<feature type="compositionally biased region" description="Basic and acidic residues" evidence="1">
    <location>
        <begin position="238"/>
        <end position="247"/>
    </location>
</feature>
<dbReference type="RefSeq" id="WP_006827988.1">
    <property type="nucleotide sequence ID" value="NZ_AOIL01000070.1"/>
</dbReference>
<reference evidence="2 3" key="1">
    <citation type="journal article" date="2014" name="PLoS Genet.">
        <title>Phylogenetically driven sequencing of extremely halophilic archaea reveals strategies for static and dynamic osmo-response.</title>
        <authorList>
            <person name="Becker E.A."/>
            <person name="Seitzer P.M."/>
            <person name="Tritt A."/>
            <person name="Larsen D."/>
            <person name="Krusor M."/>
            <person name="Yao A.I."/>
            <person name="Wu D."/>
            <person name="Madern D."/>
            <person name="Eisen J.A."/>
            <person name="Darling A.E."/>
            <person name="Facciotti M.T."/>
        </authorList>
    </citation>
    <scope>NUCLEOTIDE SEQUENCE [LARGE SCALE GENOMIC DNA]</scope>
    <source>
        <strain evidence="2 3">DSM 12281</strain>
    </source>
</reference>
<proteinExistence type="predicted"/>
<feature type="compositionally biased region" description="Low complexity" evidence="1">
    <location>
        <begin position="253"/>
        <end position="262"/>
    </location>
</feature>
<feature type="compositionally biased region" description="Polar residues" evidence="1">
    <location>
        <begin position="115"/>
        <end position="129"/>
    </location>
</feature>
<name>L9ZEK1_9EURY</name>
<evidence type="ECO:0000313" key="2">
    <source>
        <dbReference type="EMBL" id="ELY84905.1"/>
    </source>
</evidence>
<dbReference type="Gene3D" id="1.10.150.20">
    <property type="entry name" value="5' to 3' exonuclease, C-terminal subdomain"/>
    <property type="match status" value="1"/>
</dbReference>